<dbReference type="PANTHER" id="PTHR11814">
    <property type="entry name" value="SULFATE TRANSPORTER"/>
    <property type="match status" value="1"/>
</dbReference>
<keyword evidence="2 6" id="KW-0812">Transmembrane</keyword>
<dbReference type="CDD" id="cd07042">
    <property type="entry name" value="STAS_SulP_like_sulfate_transporter"/>
    <property type="match status" value="1"/>
</dbReference>
<dbReference type="SUPFAM" id="SSF52091">
    <property type="entry name" value="SpoIIaa-like"/>
    <property type="match status" value="1"/>
</dbReference>
<evidence type="ECO:0000256" key="4">
    <source>
        <dbReference type="ARBA" id="ARBA00023136"/>
    </source>
</evidence>
<dbReference type="InterPro" id="IPR018045">
    <property type="entry name" value="S04_transporter_CS"/>
</dbReference>
<feature type="compositionally biased region" description="Basic and acidic residues" evidence="5">
    <location>
        <begin position="784"/>
        <end position="798"/>
    </location>
</feature>
<feature type="transmembrane region" description="Helical" evidence="6">
    <location>
        <begin position="463"/>
        <end position="483"/>
    </location>
</feature>
<feature type="transmembrane region" description="Helical" evidence="6">
    <location>
        <begin position="136"/>
        <end position="156"/>
    </location>
</feature>
<feature type="transmembrane region" description="Helical" evidence="6">
    <location>
        <begin position="279"/>
        <end position="302"/>
    </location>
</feature>
<protein>
    <submittedName>
        <fullName evidence="8">Sulfate permease 2</fullName>
    </submittedName>
</protein>
<dbReference type="Gene3D" id="3.30.750.24">
    <property type="entry name" value="STAS domain"/>
    <property type="match status" value="1"/>
</dbReference>
<evidence type="ECO:0000256" key="2">
    <source>
        <dbReference type="ARBA" id="ARBA00022692"/>
    </source>
</evidence>
<feature type="transmembrane region" description="Helical" evidence="6">
    <location>
        <begin position="345"/>
        <end position="364"/>
    </location>
</feature>
<feature type="transmembrane region" description="Helical" evidence="6">
    <location>
        <begin position="115"/>
        <end position="130"/>
    </location>
</feature>
<comment type="subcellular location">
    <subcellularLocation>
        <location evidence="1">Membrane</location>
        <topology evidence="1">Multi-pass membrane protein</topology>
    </subcellularLocation>
</comment>
<dbReference type="EMBL" id="MU251929">
    <property type="protein sequence ID" value="KAG9228488.1"/>
    <property type="molecule type" value="Genomic_DNA"/>
</dbReference>
<evidence type="ECO:0000256" key="5">
    <source>
        <dbReference type="SAM" id="MobiDB-lite"/>
    </source>
</evidence>
<sequence>MSFYRLATTVRKRVFHVEPDAGLKEKALLEKDAKSAIVAPYVEEEPSIKKWFLGMRPTRSGTFNYIQSIFPFTTWITRYNLTWLLGDSIAGLTVGFVVVPQAIAYAILAELSPEYGLYTSFTGAALYWLFGTSKDIVIGTTAVGSLLIGGVIVTIENEHPGKYSAEEIAKCLTFLSGVILIFFGLFRLGWIIELIPYIPISAFVTSASITIIGTQLPVALGIQGINTRRSPYKVYSETFKKLSDTQLDAAIGLTSILLLYVIREVCARLEVRQPAKKKLWATLSSLRLTFTILLYTFISWLVHRTIPHDKSYWKFKLVGKIESGFKHAGSPSLDVDLIKLVAPELPAIIIILIIEHIAIAKSFGRRYGYTVIPSQEILAQGVSNAIGTLLGGYACTGSFGASAVLTKAGVCTPLAGLFSALVLILALYALTGVFYYIPKAALAGLIIHAVSNLMTAPSALYKYWQLSPLELLIWVIGVMVGLFDSLENSIYTTIVLSFVLLLVRMARPHGVFLGQIKVKRIVRSEEGEGKEQEKEEISSVDGKIFRPDVPTSSTEAEGIVREVFLPMDKQDNSNPRVEVVMPYPGVFLYRFDEALNYINAARHIDHMLSYITAHTRRTTLDDHIPTKDRLWSDTIAKTSPSSKASSSKPLLRAIILDCSALNHLDITAIQSLVDARNTLDRYVAPSVVEWHFSGLHNRWTRQALAIVGFGRPSLSTGEDGPGKWCPAYSVASSLAGATERDRRVAGARRKEVEERDEESRRGDGEIATAKDDRDGGAVDSAMDLEPKHEGESSNKEEASEASDLEPVYGIDRPFFHIDLTDAVDTAVRDAKRNDLILERARAAVAEESSGEVST</sequence>
<dbReference type="InterPro" id="IPR036513">
    <property type="entry name" value="STAS_dom_sf"/>
</dbReference>
<evidence type="ECO:0000259" key="7">
    <source>
        <dbReference type="PROSITE" id="PS50801"/>
    </source>
</evidence>
<feature type="transmembrane region" description="Helical" evidence="6">
    <location>
        <begin position="168"/>
        <end position="192"/>
    </location>
</feature>
<reference evidence="8" key="1">
    <citation type="journal article" date="2021" name="IMA Fungus">
        <title>Genomic characterization of three marine fungi, including Emericellopsis atlantica sp. nov. with signatures of a generalist lifestyle and marine biomass degradation.</title>
        <authorList>
            <person name="Hagestad O.C."/>
            <person name="Hou L."/>
            <person name="Andersen J.H."/>
            <person name="Hansen E.H."/>
            <person name="Altermark B."/>
            <person name="Li C."/>
            <person name="Kuhnert E."/>
            <person name="Cox R.J."/>
            <person name="Crous P.W."/>
            <person name="Spatafora J.W."/>
            <person name="Lail K."/>
            <person name="Amirebrahimi M."/>
            <person name="Lipzen A."/>
            <person name="Pangilinan J."/>
            <person name="Andreopoulos W."/>
            <person name="Hayes R.D."/>
            <person name="Ng V."/>
            <person name="Grigoriev I.V."/>
            <person name="Jackson S.A."/>
            <person name="Sutton T.D.S."/>
            <person name="Dobson A.D.W."/>
            <person name="Rama T."/>
        </authorList>
    </citation>
    <scope>NUCLEOTIDE SEQUENCE</scope>
    <source>
        <strain evidence="8">TRa018bII</strain>
    </source>
</reference>
<dbReference type="PROSITE" id="PS01130">
    <property type="entry name" value="SLC26A"/>
    <property type="match status" value="1"/>
</dbReference>
<dbReference type="InterPro" id="IPR001902">
    <property type="entry name" value="SLC26A/SulP_fam"/>
</dbReference>
<gene>
    <name evidence="8" type="ORF">BJ875DRAFT_489816</name>
</gene>
<dbReference type="GO" id="GO:0008271">
    <property type="term" value="F:secondary active sulfate transmembrane transporter activity"/>
    <property type="evidence" value="ECO:0007669"/>
    <property type="project" value="InterPro"/>
</dbReference>
<dbReference type="Proteomes" id="UP000824998">
    <property type="component" value="Unassembled WGS sequence"/>
</dbReference>
<dbReference type="InterPro" id="IPR002645">
    <property type="entry name" value="STAS_dom"/>
</dbReference>
<dbReference type="OrthoDB" id="288203at2759"/>
<evidence type="ECO:0000313" key="9">
    <source>
        <dbReference type="Proteomes" id="UP000824998"/>
    </source>
</evidence>
<dbReference type="Pfam" id="PF00916">
    <property type="entry name" value="Sulfate_transp"/>
    <property type="match status" value="1"/>
</dbReference>
<keyword evidence="4 6" id="KW-0472">Membrane</keyword>
<keyword evidence="9" id="KW-1185">Reference proteome</keyword>
<feature type="compositionally biased region" description="Basic and acidic residues" evidence="5">
    <location>
        <begin position="739"/>
        <end position="776"/>
    </location>
</feature>
<dbReference type="NCBIfam" id="TIGR00815">
    <property type="entry name" value="sulP"/>
    <property type="match status" value="1"/>
</dbReference>
<accession>A0A9P7Y6Q6</accession>
<feature type="transmembrane region" description="Helical" evidence="6">
    <location>
        <begin position="417"/>
        <end position="437"/>
    </location>
</feature>
<evidence type="ECO:0000256" key="1">
    <source>
        <dbReference type="ARBA" id="ARBA00004141"/>
    </source>
</evidence>
<feature type="transmembrane region" description="Helical" evidence="6">
    <location>
        <begin position="89"/>
        <end position="108"/>
    </location>
</feature>
<evidence type="ECO:0000256" key="6">
    <source>
        <dbReference type="SAM" id="Phobius"/>
    </source>
</evidence>
<proteinExistence type="predicted"/>
<dbReference type="AlphaFoldDB" id="A0A9P7Y6Q6"/>
<evidence type="ECO:0000313" key="8">
    <source>
        <dbReference type="EMBL" id="KAG9228488.1"/>
    </source>
</evidence>
<comment type="caution">
    <text evidence="8">The sequence shown here is derived from an EMBL/GenBank/DDBJ whole genome shotgun (WGS) entry which is preliminary data.</text>
</comment>
<dbReference type="PROSITE" id="PS50801">
    <property type="entry name" value="STAS"/>
    <property type="match status" value="1"/>
</dbReference>
<dbReference type="Pfam" id="PF01740">
    <property type="entry name" value="STAS"/>
    <property type="match status" value="1"/>
</dbReference>
<dbReference type="InterPro" id="IPR011547">
    <property type="entry name" value="SLC26A/SulP_dom"/>
</dbReference>
<feature type="transmembrane region" description="Helical" evidence="6">
    <location>
        <begin position="198"/>
        <end position="222"/>
    </location>
</feature>
<name>A0A9P7Y6Q6_9HELO</name>
<organism evidence="8 9">
    <name type="scientific">Amylocarpus encephaloides</name>
    <dbReference type="NCBI Taxonomy" id="45428"/>
    <lineage>
        <taxon>Eukaryota</taxon>
        <taxon>Fungi</taxon>
        <taxon>Dikarya</taxon>
        <taxon>Ascomycota</taxon>
        <taxon>Pezizomycotina</taxon>
        <taxon>Leotiomycetes</taxon>
        <taxon>Helotiales</taxon>
        <taxon>Helotiales incertae sedis</taxon>
        <taxon>Amylocarpus</taxon>
    </lineage>
</organism>
<feature type="region of interest" description="Disordered" evidence="5">
    <location>
        <begin position="739"/>
        <end position="806"/>
    </location>
</feature>
<feature type="domain" description="STAS" evidence="7">
    <location>
        <begin position="576"/>
        <end position="709"/>
    </location>
</feature>
<evidence type="ECO:0000256" key="3">
    <source>
        <dbReference type="ARBA" id="ARBA00022989"/>
    </source>
</evidence>
<keyword evidence="3 6" id="KW-1133">Transmembrane helix</keyword>
<dbReference type="GO" id="GO:0016020">
    <property type="term" value="C:membrane"/>
    <property type="evidence" value="ECO:0007669"/>
    <property type="project" value="UniProtKB-SubCell"/>
</dbReference>